<gene>
    <name evidence="3" type="ORF">NA57DRAFT_61668</name>
</gene>
<dbReference type="PANTHER" id="PTHR38791">
    <property type="entry name" value="ZN(II)2CYS6 TRANSCRIPTION FACTOR (EUROFUNG)-RELATED-RELATED"/>
    <property type="match status" value="1"/>
</dbReference>
<sequence>MAPGYYQDKRSKACEPCRARHVKCDEVKPACERCIKAKRSCTYRDLFEISIRDQNSAAARKAQVAWRQRVKPARSSSDASISSKTPSPPNEMAVASDVYPALTEDRLYIVSCRFLFDFTIPSYRSDQFRGVMDHLPDLYLYSHPDSALRTAVAATSYINFFRRSPQPRMDDKITASKYYTQALARLQNELKYEEMARSDELLTAVYLMGIYEVSSPEHVSKRYSLVPRASVSRSLHFVMQTMSAGTSRRFIETHAQGLAVLLRIRKPPMSDTGQSFKSWLTANFQLLLYCLLLGRPSFIEYEPFREVYENSHFVLVRLMGLIHKTADLLPAFHAHLNSSDETSRYSYMQRLYALERELLYWHSTRGQNWMYEGAADLLGSQPSFLKNLTKLPGAPDHFNMIAINCSILKTKGPQIGEYDELYSEEGSLWTIRELFDEICASVYAYFIVSIAGRTAAMDTSSIIGLRQFFLMMPMRMSMGYIQTLQINPIPMERWSWAQQVLTFLLHLNHTGRPG</sequence>
<keyword evidence="4" id="KW-1185">Reference proteome</keyword>
<dbReference type="Proteomes" id="UP000799772">
    <property type="component" value="Unassembled WGS sequence"/>
</dbReference>
<dbReference type="OrthoDB" id="3525185at2759"/>
<dbReference type="PROSITE" id="PS00463">
    <property type="entry name" value="ZN2_CY6_FUNGAL_1"/>
    <property type="match status" value="1"/>
</dbReference>
<accession>A0A9P4M187</accession>
<dbReference type="PROSITE" id="PS50048">
    <property type="entry name" value="ZN2_CY6_FUNGAL_2"/>
    <property type="match status" value="1"/>
</dbReference>
<evidence type="ECO:0000259" key="2">
    <source>
        <dbReference type="PROSITE" id="PS50048"/>
    </source>
</evidence>
<dbReference type="SMART" id="SM00066">
    <property type="entry name" value="GAL4"/>
    <property type="match status" value="1"/>
</dbReference>
<dbReference type="SUPFAM" id="SSF57701">
    <property type="entry name" value="Zn2/Cys6 DNA-binding domain"/>
    <property type="match status" value="1"/>
</dbReference>
<dbReference type="Gene3D" id="4.10.240.10">
    <property type="entry name" value="Zn(2)-C6 fungal-type DNA-binding domain"/>
    <property type="match status" value="1"/>
</dbReference>
<protein>
    <recommendedName>
        <fullName evidence="2">Zn(2)-C6 fungal-type domain-containing protein</fullName>
    </recommendedName>
</protein>
<dbReference type="AlphaFoldDB" id="A0A9P4M187"/>
<dbReference type="Pfam" id="PF00172">
    <property type="entry name" value="Zn_clus"/>
    <property type="match status" value="1"/>
</dbReference>
<evidence type="ECO:0000313" key="3">
    <source>
        <dbReference type="EMBL" id="KAF2093145.1"/>
    </source>
</evidence>
<evidence type="ECO:0000256" key="1">
    <source>
        <dbReference type="ARBA" id="ARBA00023242"/>
    </source>
</evidence>
<organism evidence="3 4">
    <name type="scientific">Rhizodiscina lignyota</name>
    <dbReference type="NCBI Taxonomy" id="1504668"/>
    <lineage>
        <taxon>Eukaryota</taxon>
        <taxon>Fungi</taxon>
        <taxon>Dikarya</taxon>
        <taxon>Ascomycota</taxon>
        <taxon>Pezizomycotina</taxon>
        <taxon>Dothideomycetes</taxon>
        <taxon>Pleosporomycetidae</taxon>
        <taxon>Aulographales</taxon>
        <taxon>Rhizodiscinaceae</taxon>
        <taxon>Rhizodiscina</taxon>
    </lineage>
</organism>
<dbReference type="EMBL" id="ML978139">
    <property type="protein sequence ID" value="KAF2093145.1"/>
    <property type="molecule type" value="Genomic_DNA"/>
</dbReference>
<evidence type="ECO:0000313" key="4">
    <source>
        <dbReference type="Proteomes" id="UP000799772"/>
    </source>
</evidence>
<dbReference type="GO" id="GO:0000981">
    <property type="term" value="F:DNA-binding transcription factor activity, RNA polymerase II-specific"/>
    <property type="evidence" value="ECO:0007669"/>
    <property type="project" value="InterPro"/>
</dbReference>
<keyword evidence="1" id="KW-0539">Nucleus</keyword>
<dbReference type="InterPro" id="IPR036864">
    <property type="entry name" value="Zn2-C6_fun-type_DNA-bd_sf"/>
</dbReference>
<dbReference type="PANTHER" id="PTHR38791:SF12">
    <property type="entry name" value="TRANSCRIPTION FACTOR DOMAIN-CONTAINING PROTEIN-RELATED"/>
    <property type="match status" value="1"/>
</dbReference>
<dbReference type="InterPro" id="IPR001138">
    <property type="entry name" value="Zn2Cys6_DnaBD"/>
</dbReference>
<dbReference type="GO" id="GO:0008270">
    <property type="term" value="F:zinc ion binding"/>
    <property type="evidence" value="ECO:0007669"/>
    <property type="project" value="InterPro"/>
</dbReference>
<dbReference type="InterPro" id="IPR053175">
    <property type="entry name" value="DHMBA_Reg_Transcription_Factor"/>
</dbReference>
<name>A0A9P4M187_9PEZI</name>
<dbReference type="CDD" id="cd00067">
    <property type="entry name" value="GAL4"/>
    <property type="match status" value="1"/>
</dbReference>
<reference evidence="3" key="1">
    <citation type="journal article" date="2020" name="Stud. Mycol.">
        <title>101 Dothideomycetes genomes: a test case for predicting lifestyles and emergence of pathogens.</title>
        <authorList>
            <person name="Haridas S."/>
            <person name="Albert R."/>
            <person name="Binder M."/>
            <person name="Bloem J."/>
            <person name="Labutti K."/>
            <person name="Salamov A."/>
            <person name="Andreopoulos B."/>
            <person name="Baker S."/>
            <person name="Barry K."/>
            <person name="Bills G."/>
            <person name="Bluhm B."/>
            <person name="Cannon C."/>
            <person name="Castanera R."/>
            <person name="Culley D."/>
            <person name="Daum C."/>
            <person name="Ezra D."/>
            <person name="Gonzalez J."/>
            <person name="Henrissat B."/>
            <person name="Kuo A."/>
            <person name="Liang C."/>
            <person name="Lipzen A."/>
            <person name="Lutzoni F."/>
            <person name="Magnuson J."/>
            <person name="Mondo S."/>
            <person name="Nolan M."/>
            <person name="Ohm R."/>
            <person name="Pangilinan J."/>
            <person name="Park H.-J."/>
            <person name="Ramirez L."/>
            <person name="Alfaro M."/>
            <person name="Sun H."/>
            <person name="Tritt A."/>
            <person name="Yoshinaga Y."/>
            <person name="Zwiers L.-H."/>
            <person name="Turgeon B."/>
            <person name="Goodwin S."/>
            <person name="Spatafora J."/>
            <person name="Crous P."/>
            <person name="Grigoriev I."/>
        </authorList>
    </citation>
    <scope>NUCLEOTIDE SEQUENCE</scope>
    <source>
        <strain evidence="3">CBS 133067</strain>
    </source>
</reference>
<feature type="domain" description="Zn(2)-C6 fungal-type" evidence="2">
    <location>
        <begin position="13"/>
        <end position="43"/>
    </location>
</feature>
<proteinExistence type="predicted"/>
<comment type="caution">
    <text evidence="3">The sequence shown here is derived from an EMBL/GenBank/DDBJ whole genome shotgun (WGS) entry which is preliminary data.</text>
</comment>